<evidence type="ECO:0000313" key="8">
    <source>
        <dbReference type="Proteomes" id="UP001162156"/>
    </source>
</evidence>
<evidence type="ECO:0000256" key="3">
    <source>
        <dbReference type="ARBA" id="ARBA00022692"/>
    </source>
</evidence>
<dbReference type="AlphaFoldDB" id="A0AAV8ZCX9"/>
<feature type="transmembrane region" description="Helical" evidence="6">
    <location>
        <begin position="15"/>
        <end position="34"/>
    </location>
</feature>
<dbReference type="EMBL" id="JANEYF010001596">
    <property type="protein sequence ID" value="KAJ8962020.1"/>
    <property type="molecule type" value="Genomic_DNA"/>
</dbReference>
<dbReference type="GO" id="GO:0016020">
    <property type="term" value="C:membrane"/>
    <property type="evidence" value="ECO:0007669"/>
    <property type="project" value="UniProtKB-SubCell"/>
</dbReference>
<organism evidence="7 8">
    <name type="scientific">Rhamnusium bicolor</name>
    <dbReference type="NCBI Taxonomy" id="1586634"/>
    <lineage>
        <taxon>Eukaryota</taxon>
        <taxon>Metazoa</taxon>
        <taxon>Ecdysozoa</taxon>
        <taxon>Arthropoda</taxon>
        <taxon>Hexapoda</taxon>
        <taxon>Insecta</taxon>
        <taxon>Pterygota</taxon>
        <taxon>Neoptera</taxon>
        <taxon>Endopterygota</taxon>
        <taxon>Coleoptera</taxon>
        <taxon>Polyphaga</taxon>
        <taxon>Cucujiformia</taxon>
        <taxon>Chrysomeloidea</taxon>
        <taxon>Cerambycidae</taxon>
        <taxon>Lepturinae</taxon>
        <taxon>Rhagiini</taxon>
        <taxon>Rhamnusium</taxon>
    </lineage>
</organism>
<feature type="non-terminal residue" evidence="7">
    <location>
        <position position="1"/>
    </location>
</feature>
<feature type="transmembrane region" description="Helical" evidence="6">
    <location>
        <begin position="41"/>
        <end position="62"/>
    </location>
</feature>
<dbReference type="InterPro" id="IPR026572">
    <property type="entry name" value="TMEM267"/>
</dbReference>
<evidence type="ECO:0000313" key="7">
    <source>
        <dbReference type="EMBL" id="KAJ8962020.1"/>
    </source>
</evidence>
<evidence type="ECO:0000256" key="2">
    <source>
        <dbReference type="ARBA" id="ARBA00013977"/>
    </source>
</evidence>
<keyword evidence="4 6" id="KW-1133">Transmembrane helix</keyword>
<keyword evidence="3 6" id="KW-0812">Transmembrane</keyword>
<comment type="subcellular location">
    <subcellularLocation>
        <location evidence="1">Membrane</location>
        <topology evidence="1">Multi-pass membrane protein</topology>
    </subcellularLocation>
</comment>
<protein>
    <recommendedName>
        <fullName evidence="2">Transmembrane protein 267</fullName>
    </recommendedName>
</protein>
<sequence>VQKETQMFYKYISNLSIYLTVLLGLVAITGDYVVSHTKIHIFQALFDNSTHALIGGLSWFITCLIDKNHHSYQILLEVAVCSFIASIIDLDHFVAAKSLQLKDATNLKQRPPLHCSTFPLVTCILLLFVSYILQLSSVKRGTLIILTAFASHHTRDATRRGYWFYPFGCTPSIPYGIYVVTTCFIPYFMGLLYEFIKINSSSNSYDRFAVI</sequence>
<accession>A0AAV8ZCX9</accession>
<proteinExistence type="predicted"/>
<evidence type="ECO:0000256" key="4">
    <source>
        <dbReference type="ARBA" id="ARBA00022989"/>
    </source>
</evidence>
<evidence type="ECO:0000256" key="1">
    <source>
        <dbReference type="ARBA" id="ARBA00004141"/>
    </source>
</evidence>
<keyword evidence="8" id="KW-1185">Reference proteome</keyword>
<feature type="transmembrane region" description="Helical" evidence="6">
    <location>
        <begin position="115"/>
        <end position="133"/>
    </location>
</feature>
<dbReference type="Proteomes" id="UP001162156">
    <property type="component" value="Unassembled WGS sequence"/>
</dbReference>
<reference evidence="7" key="1">
    <citation type="journal article" date="2023" name="Insect Mol. Biol.">
        <title>Genome sequencing provides insights into the evolution of gene families encoding plant cell wall-degrading enzymes in longhorned beetles.</title>
        <authorList>
            <person name="Shin N.R."/>
            <person name="Okamura Y."/>
            <person name="Kirsch R."/>
            <person name="Pauchet Y."/>
        </authorList>
    </citation>
    <scope>NUCLEOTIDE SEQUENCE</scope>
    <source>
        <strain evidence="7">RBIC_L_NR</strain>
    </source>
</reference>
<dbReference type="PANTHER" id="PTHR13628">
    <property type="entry name" value="TRANSMEMBRANE PROTEIN 267"/>
    <property type="match status" value="1"/>
</dbReference>
<comment type="caution">
    <text evidence="7">The sequence shown here is derived from an EMBL/GenBank/DDBJ whole genome shotgun (WGS) entry which is preliminary data.</text>
</comment>
<evidence type="ECO:0000256" key="6">
    <source>
        <dbReference type="SAM" id="Phobius"/>
    </source>
</evidence>
<dbReference type="PANTHER" id="PTHR13628:SF1">
    <property type="entry name" value="TRANSMEMBRANE PROTEIN 267"/>
    <property type="match status" value="1"/>
</dbReference>
<keyword evidence="5 6" id="KW-0472">Membrane</keyword>
<feature type="transmembrane region" description="Helical" evidence="6">
    <location>
        <begin position="74"/>
        <end position="94"/>
    </location>
</feature>
<name>A0AAV8ZCX9_9CUCU</name>
<evidence type="ECO:0000256" key="5">
    <source>
        <dbReference type="ARBA" id="ARBA00023136"/>
    </source>
</evidence>
<gene>
    <name evidence="7" type="ORF">NQ314_005802</name>
</gene>